<evidence type="ECO:0000313" key="1">
    <source>
        <dbReference type="EMBL" id="BAC86275.1"/>
    </source>
</evidence>
<sequence length="120" mass="13147">MAGAARWVGQESSAMVCFGCPGGASSRCRSPRGRQASRVPRLENGAQRVVRTMVHLVLQPKRVTLVHPPRGLEPVCTPIARMRPKSHGLRSSLPLAMIPQPATRVSRPQALWKRLYVACT</sequence>
<proteinExistence type="evidence at transcript level"/>
<accession>Q6ZUF0</accession>
<protein>
    <submittedName>
        <fullName evidence="1">cDNA FLJ43766 fis, clone TESTI2049246</fullName>
    </submittedName>
</protein>
<dbReference type="AlphaFoldDB" id="Q6ZUF0"/>
<reference evidence="1" key="1">
    <citation type="submission" date="2003-07" db="EMBL/GenBank/DDBJ databases">
        <title>NEDO human cDNA sequencing project.</title>
        <authorList>
            <person name="Ota T."/>
            <person name="Nakagawa S."/>
            <person name="Senoh A."/>
            <person name="Mizuguchi H."/>
            <person name="Inagaki H."/>
            <person name="Sugiyama T."/>
            <person name="Irie R."/>
            <person name="Otsuki T."/>
            <person name="Sato H."/>
            <person name="Wakamatsu A."/>
            <person name="Ishii S."/>
            <person name="Yamamoto J."/>
            <person name="Isono Y."/>
            <person name="Kawai-Hio Y."/>
            <person name="Saito K."/>
            <person name="Nishikawa T."/>
            <person name="Kimura K."/>
            <person name="Yamashita H."/>
            <person name="Matsuo K."/>
            <person name="Nakamura Y."/>
            <person name="Sekine M."/>
            <person name="Kikuchi H."/>
            <person name="Kanda K."/>
            <person name="Wagatsuma M."/>
            <person name="Murakawa K."/>
            <person name="Kanehori K."/>
            <person name="Takahashi-Fujii A."/>
            <person name="Oshima A."/>
            <person name="Sugiyama A."/>
            <person name="Kawakami B."/>
            <person name="Suzuki Y."/>
            <person name="Sugano S."/>
            <person name="Nagahari K."/>
            <person name="Masuho Y."/>
            <person name="Nagai K."/>
            <person name="Isogai T."/>
        </authorList>
    </citation>
    <scope>NUCLEOTIDE SEQUENCE</scope>
    <source>
        <tissue evidence="1">Testis</tissue>
    </source>
</reference>
<dbReference type="EMBL" id="AK125754">
    <property type="protein sequence ID" value="BAC86275.1"/>
    <property type="molecule type" value="mRNA"/>
</dbReference>
<organism evidence="1">
    <name type="scientific">Homo sapiens</name>
    <name type="common">Human</name>
    <dbReference type="NCBI Taxonomy" id="9606"/>
    <lineage>
        <taxon>Eukaryota</taxon>
        <taxon>Metazoa</taxon>
        <taxon>Chordata</taxon>
        <taxon>Craniata</taxon>
        <taxon>Vertebrata</taxon>
        <taxon>Euteleostomi</taxon>
        <taxon>Mammalia</taxon>
        <taxon>Eutheria</taxon>
        <taxon>Euarchontoglires</taxon>
        <taxon>Primates</taxon>
        <taxon>Haplorrhini</taxon>
        <taxon>Catarrhini</taxon>
        <taxon>Hominidae</taxon>
        <taxon>Homo</taxon>
    </lineage>
</organism>
<name>Q6ZUF0_HUMAN</name>